<comment type="caution">
    <text evidence="9">The sequence shown here is derived from an EMBL/GenBank/DDBJ whole genome shotgun (WGS) entry which is preliminary data.</text>
</comment>
<evidence type="ECO:0000259" key="8">
    <source>
        <dbReference type="Pfam" id="PF04024"/>
    </source>
</evidence>
<dbReference type="PANTHER" id="PTHR33885">
    <property type="entry name" value="PHAGE SHOCK PROTEIN C"/>
    <property type="match status" value="1"/>
</dbReference>
<evidence type="ECO:0000256" key="5">
    <source>
        <dbReference type="ARBA" id="ARBA00023136"/>
    </source>
</evidence>
<dbReference type="PANTHER" id="PTHR33885:SF3">
    <property type="entry name" value="PHAGE SHOCK PROTEIN C"/>
    <property type="match status" value="1"/>
</dbReference>
<keyword evidence="4 7" id="KW-1133">Transmembrane helix</keyword>
<dbReference type="GO" id="GO:0005886">
    <property type="term" value="C:plasma membrane"/>
    <property type="evidence" value="ECO:0007669"/>
    <property type="project" value="UniProtKB-SubCell"/>
</dbReference>
<feature type="transmembrane region" description="Helical" evidence="7">
    <location>
        <begin position="125"/>
        <end position="143"/>
    </location>
</feature>
<evidence type="ECO:0000313" key="9">
    <source>
        <dbReference type="EMBL" id="RNF93269.1"/>
    </source>
</evidence>
<evidence type="ECO:0000256" key="1">
    <source>
        <dbReference type="ARBA" id="ARBA00004162"/>
    </source>
</evidence>
<feature type="transmembrane region" description="Helical" evidence="7">
    <location>
        <begin position="317"/>
        <end position="334"/>
    </location>
</feature>
<dbReference type="InterPro" id="IPR007168">
    <property type="entry name" value="Phageshock_PspC_N"/>
</dbReference>
<sequence>MSPERPSCHHGRMTDAPTVADEGQGAAGSGGSRGAGPQPPPSQSSPFASVPLRRSRDQKMISGVCGGLGRYCDVDPVIFRVVLSVLAVAGGIGLIVYGFCWLLVPMNGEDENEGRRLLSGRVEGPALTAVLCALVGCGLFLSMLNNGGVMSFSFMLALAAGGVGYWSHHRRLAAGSGAAVDPATAQAVADAPPEAKAPPTRGGPGPSWWRDPLVKDGTTGLPGAAGAGHTGYLWGPDDGPYDKAMARAARARRIRDRSSIGGWIFLVALAAAAAGTRLSWHSHPLGTSLEIGLTCALAVFGLGMMVSCWYGRTGVGTALMTVVTCALLAAATALPRSVTTDWSRETWAPTSAVAVRPSYELGGGVGELKLDRFRLTDDQTVRTRAEVGAGKLAVTVPRDARLKLSIRTGLGDIRLPGERNDDIDIEPGRERTITLDPKGGASAAHGTLVLRLSIGLGNVEVTRS</sequence>
<proteinExistence type="predicted"/>
<evidence type="ECO:0000256" key="7">
    <source>
        <dbReference type="SAM" id="Phobius"/>
    </source>
</evidence>
<evidence type="ECO:0000256" key="4">
    <source>
        <dbReference type="ARBA" id="ARBA00022989"/>
    </source>
</evidence>
<protein>
    <submittedName>
        <fullName evidence="9">PspC domain-containing protein</fullName>
    </submittedName>
</protein>
<accession>A0A3M8TIB4</accession>
<dbReference type="Pfam" id="PF04024">
    <property type="entry name" value="PspC"/>
    <property type="match status" value="1"/>
</dbReference>
<organism evidence="9 10">
    <name type="scientific">Streptomyces botrytidirepellens</name>
    <dbReference type="NCBI Taxonomy" id="2486417"/>
    <lineage>
        <taxon>Bacteria</taxon>
        <taxon>Bacillati</taxon>
        <taxon>Actinomycetota</taxon>
        <taxon>Actinomycetes</taxon>
        <taxon>Kitasatosporales</taxon>
        <taxon>Streptomycetaceae</taxon>
        <taxon>Streptomyces</taxon>
    </lineage>
</organism>
<dbReference type="AlphaFoldDB" id="A0A3M8TIB4"/>
<dbReference type="InterPro" id="IPR052027">
    <property type="entry name" value="PspC"/>
</dbReference>
<feature type="region of interest" description="Disordered" evidence="6">
    <location>
        <begin position="1"/>
        <end position="52"/>
    </location>
</feature>
<feature type="transmembrane region" description="Helical" evidence="7">
    <location>
        <begin position="149"/>
        <end position="166"/>
    </location>
</feature>
<gene>
    <name evidence="9" type="ORF">EEJ42_38995</name>
</gene>
<feature type="domain" description="Phage shock protein PspC N-terminal" evidence="8">
    <location>
        <begin position="51"/>
        <end position="106"/>
    </location>
</feature>
<feature type="transmembrane region" description="Helical" evidence="7">
    <location>
        <begin position="260"/>
        <end position="279"/>
    </location>
</feature>
<keyword evidence="5 7" id="KW-0472">Membrane</keyword>
<evidence type="ECO:0000256" key="3">
    <source>
        <dbReference type="ARBA" id="ARBA00022692"/>
    </source>
</evidence>
<evidence type="ECO:0000256" key="2">
    <source>
        <dbReference type="ARBA" id="ARBA00022475"/>
    </source>
</evidence>
<dbReference type="EMBL" id="RIBZ01000766">
    <property type="protein sequence ID" value="RNF93269.1"/>
    <property type="molecule type" value="Genomic_DNA"/>
</dbReference>
<feature type="compositionally biased region" description="Gly residues" evidence="6">
    <location>
        <begin position="25"/>
        <end position="34"/>
    </location>
</feature>
<keyword evidence="10" id="KW-1185">Reference proteome</keyword>
<feature type="transmembrane region" description="Helical" evidence="7">
    <location>
        <begin position="291"/>
        <end position="310"/>
    </location>
</feature>
<dbReference type="Proteomes" id="UP000275401">
    <property type="component" value="Unassembled WGS sequence"/>
</dbReference>
<comment type="subcellular location">
    <subcellularLocation>
        <location evidence="1">Cell membrane</location>
        <topology evidence="1">Single-pass membrane protein</topology>
    </subcellularLocation>
</comment>
<evidence type="ECO:0000313" key="10">
    <source>
        <dbReference type="Proteomes" id="UP000275401"/>
    </source>
</evidence>
<evidence type="ECO:0000256" key="6">
    <source>
        <dbReference type="SAM" id="MobiDB-lite"/>
    </source>
</evidence>
<reference evidence="9 10" key="1">
    <citation type="submission" date="2018-11" db="EMBL/GenBank/DDBJ databases">
        <title>The Potential of Streptomyces as Biocontrol Agents against the Tomato grey mould, Botrytis cinerea (Gray mold) Frontiers in Microbiology.</title>
        <authorList>
            <person name="Li D."/>
        </authorList>
    </citation>
    <scope>NUCLEOTIDE SEQUENCE [LARGE SCALE GENOMIC DNA]</scope>
    <source>
        <strain evidence="9 10">NEAU-LD23</strain>
    </source>
</reference>
<keyword evidence="3 7" id="KW-0812">Transmembrane</keyword>
<name>A0A3M8TIB4_9ACTN</name>
<keyword evidence="2" id="KW-1003">Cell membrane</keyword>
<feature type="transmembrane region" description="Helical" evidence="7">
    <location>
        <begin position="77"/>
        <end position="104"/>
    </location>
</feature>